<evidence type="ECO:0000256" key="1">
    <source>
        <dbReference type="SAM" id="MobiDB-lite"/>
    </source>
</evidence>
<feature type="non-terminal residue" evidence="2">
    <location>
        <position position="1"/>
    </location>
</feature>
<reference evidence="2" key="1">
    <citation type="journal article" date="2015" name="World J. Microbiol. Biotechnol.">
        <title>An endophyte of Picrorhiza kurroa Royle ex. Benth, producing menthol, phenylethyl alcohol and 3-hydroxypropionic acid, and other volatile organic compounds.</title>
        <authorList>
            <person name="Qadri M."/>
            <person name="Deshidi R."/>
            <person name="Shah B.A."/>
            <person name="Bindu K."/>
            <person name="Vishwakarma R.A."/>
            <person name="Riyaz-Ul-Hassan S."/>
        </authorList>
    </citation>
    <scope>NUCLEOTIDE SEQUENCE</scope>
    <source>
        <strain evidence="2">PR4</strain>
    </source>
</reference>
<feature type="region of interest" description="Disordered" evidence="1">
    <location>
        <begin position="124"/>
        <end position="144"/>
    </location>
</feature>
<dbReference type="EMBL" id="KR024163">
    <property type="protein sequence ID" value="ALG35826.1"/>
    <property type="molecule type" value="mRNA"/>
</dbReference>
<dbReference type="BRENDA" id="1.3.1.82">
    <property type="organism ID" value="15640"/>
</dbReference>
<evidence type="ECO:0000313" key="2">
    <source>
        <dbReference type="EMBL" id="ALG35826.1"/>
    </source>
</evidence>
<sequence>WLSKCSVIGRGALGGGNGSINDRCQQLTDFMRPKFPPSARLDFQVTGYVPPGKKLVDEVCVVGPRKEQSLKALGVATRGAKFTSLTAITSRRELVPGTTVHALFFRGVGRGGHAPLSALLRTPLQPLGGGPHSSDPMHYNPSRW</sequence>
<organism evidence="2">
    <name type="scientific">Diaporthe phaseolorum</name>
    <dbReference type="NCBI Taxonomy" id="36923"/>
    <lineage>
        <taxon>Eukaryota</taxon>
        <taxon>Fungi</taxon>
        <taxon>Dikarya</taxon>
        <taxon>Ascomycota</taxon>
        <taxon>Pezizomycotina</taxon>
        <taxon>Sordariomycetes</taxon>
        <taxon>Sordariomycetidae</taxon>
        <taxon>Diaporthales</taxon>
        <taxon>Diaporthaceae</taxon>
        <taxon>Diaporthe</taxon>
    </lineage>
</organism>
<dbReference type="AlphaFoldDB" id="A0A0N9JVF9"/>
<proteinExistence type="evidence at transcript level"/>
<protein>
    <submittedName>
        <fullName evidence="2">Putative isopiperitenone reductase</fullName>
    </submittedName>
</protein>
<name>A0A0N9JVF9_9PEZI</name>
<feature type="non-terminal residue" evidence="2">
    <location>
        <position position="144"/>
    </location>
</feature>
<accession>A0A0N9JVF9</accession>